<evidence type="ECO:0000256" key="2">
    <source>
        <dbReference type="ARBA" id="ARBA00022741"/>
    </source>
</evidence>
<dbReference type="InterPro" id="IPR050093">
    <property type="entry name" value="ABC_SmlMolc_Importer"/>
</dbReference>
<evidence type="ECO:0000259" key="4">
    <source>
        <dbReference type="PROSITE" id="PS50893"/>
    </source>
</evidence>
<keyword evidence="2" id="KW-0547">Nucleotide-binding</keyword>
<evidence type="ECO:0000256" key="3">
    <source>
        <dbReference type="ARBA" id="ARBA00022840"/>
    </source>
</evidence>
<feature type="domain" description="ABC transporter" evidence="4">
    <location>
        <begin position="7"/>
        <end position="237"/>
    </location>
</feature>
<protein>
    <submittedName>
        <fullName evidence="5">ABC transporter ATP-binding protein</fullName>
    </submittedName>
</protein>
<evidence type="ECO:0000313" key="5">
    <source>
        <dbReference type="EMBL" id="MER5173675.1"/>
    </source>
</evidence>
<keyword evidence="1" id="KW-0813">Transport</keyword>
<dbReference type="RefSeq" id="WP_350939022.1">
    <property type="nucleotide sequence ID" value="NZ_JAYWLC010000024.1"/>
</dbReference>
<dbReference type="InterPro" id="IPR013611">
    <property type="entry name" value="Transp-assoc_OB_typ2"/>
</dbReference>
<organism evidence="5 6">
    <name type="scientific">Thioclava kandeliae</name>
    <dbReference type="NCBI Taxonomy" id="3070818"/>
    <lineage>
        <taxon>Bacteria</taxon>
        <taxon>Pseudomonadati</taxon>
        <taxon>Pseudomonadota</taxon>
        <taxon>Alphaproteobacteria</taxon>
        <taxon>Rhodobacterales</taxon>
        <taxon>Paracoccaceae</taxon>
        <taxon>Thioclava</taxon>
    </lineage>
</organism>
<dbReference type="InterPro" id="IPR003439">
    <property type="entry name" value="ABC_transporter-like_ATP-bd"/>
</dbReference>
<dbReference type="PROSITE" id="PS00211">
    <property type="entry name" value="ABC_TRANSPORTER_1"/>
    <property type="match status" value="1"/>
</dbReference>
<evidence type="ECO:0000256" key="1">
    <source>
        <dbReference type="ARBA" id="ARBA00022448"/>
    </source>
</evidence>
<comment type="caution">
    <text evidence="5">The sequence shown here is derived from an EMBL/GenBank/DDBJ whole genome shotgun (WGS) entry which is preliminary data.</text>
</comment>
<sequence>MTQSISLRLRGVSKFYGQVQALKPLDLEVAPGELLSLLGPSGCGKTTTLRIIAGFETPDRGDVLLGDRDVTDLPPNQRDLGMMFQNYGLFPHMSVVDNVAFGLRMRGMGRDARRRRALEMLDTVRLVDFADRMIGQMSGGQQQRVALARALVTDPKLLLLDEPLGALDKNLREQMQFELRETQKRLGITTILVTHDQEEALTMSDRIAVMRGGEVMQIGSPTEIYARPRSRFVSEFLGSSNLFEVAGRTAGGIRLALNGAVVPALAPTGATGPVAVRPERLALGPAGTGTLDGTLADAVFRGSYVTCEVMLPGRETPVIVQAAAGTALPPPGSSVALIWPEDGAVVLEDA</sequence>
<name>A0ABV1SLR3_9RHOB</name>
<dbReference type="InterPro" id="IPR017871">
    <property type="entry name" value="ABC_transporter-like_CS"/>
</dbReference>
<keyword evidence="6" id="KW-1185">Reference proteome</keyword>
<dbReference type="PROSITE" id="PS50893">
    <property type="entry name" value="ABC_TRANSPORTER_2"/>
    <property type="match status" value="1"/>
</dbReference>
<dbReference type="SUPFAM" id="SSF50331">
    <property type="entry name" value="MOP-like"/>
    <property type="match status" value="1"/>
</dbReference>
<dbReference type="PANTHER" id="PTHR42781:SF4">
    <property type="entry name" value="SPERMIDINE_PUTRESCINE IMPORT ATP-BINDING PROTEIN POTA"/>
    <property type="match status" value="1"/>
</dbReference>
<dbReference type="InterPro" id="IPR008995">
    <property type="entry name" value="Mo/tungstate-bd_C_term_dom"/>
</dbReference>
<dbReference type="InterPro" id="IPR003593">
    <property type="entry name" value="AAA+_ATPase"/>
</dbReference>
<proteinExistence type="predicted"/>
<gene>
    <name evidence="5" type="ORF">VSX56_18070</name>
</gene>
<dbReference type="Pfam" id="PF08402">
    <property type="entry name" value="TOBE_2"/>
    <property type="match status" value="1"/>
</dbReference>
<dbReference type="EMBL" id="JAYWLC010000024">
    <property type="protein sequence ID" value="MER5173675.1"/>
    <property type="molecule type" value="Genomic_DNA"/>
</dbReference>
<dbReference type="SUPFAM" id="SSF52540">
    <property type="entry name" value="P-loop containing nucleoside triphosphate hydrolases"/>
    <property type="match status" value="1"/>
</dbReference>
<dbReference type="Pfam" id="PF00005">
    <property type="entry name" value="ABC_tran"/>
    <property type="match status" value="1"/>
</dbReference>
<dbReference type="Proteomes" id="UP001438953">
    <property type="component" value="Unassembled WGS sequence"/>
</dbReference>
<dbReference type="PANTHER" id="PTHR42781">
    <property type="entry name" value="SPERMIDINE/PUTRESCINE IMPORT ATP-BINDING PROTEIN POTA"/>
    <property type="match status" value="1"/>
</dbReference>
<dbReference type="GO" id="GO:0005524">
    <property type="term" value="F:ATP binding"/>
    <property type="evidence" value="ECO:0007669"/>
    <property type="project" value="UniProtKB-KW"/>
</dbReference>
<keyword evidence="3 5" id="KW-0067">ATP-binding</keyword>
<evidence type="ECO:0000313" key="6">
    <source>
        <dbReference type="Proteomes" id="UP001438953"/>
    </source>
</evidence>
<dbReference type="Gene3D" id="3.40.50.300">
    <property type="entry name" value="P-loop containing nucleotide triphosphate hydrolases"/>
    <property type="match status" value="1"/>
</dbReference>
<dbReference type="SMART" id="SM00382">
    <property type="entry name" value="AAA"/>
    <property type="match status" value="1"/>
</dbReference>
<dbReference type="InterPro" id="IPR027417">
    <property type="entry name" value="P-loop_NTPase"/>
</dbReference>
<reference evidence="5 6" key="1">
    <citation type="submission" date="2024-06" db="EMBL/GenBank/DDBJ databases">
        <title>Thioclava kandeliae sp. nov. from a rhizosphere soil sample of Kandelia candel in a mangrove.</title>
        <authorList>
            <person name="Mu T."/>
        </authorList>
    </citation>
    <scope>NUCLEOTIDE SEQUENCE [LARGE SCALE GENOMIC DNA]</scope>
    <source>
        <strain evidence="5 6">CPCC 100088</strain>
    </source>
</reference>
<accession>A0ABV1SLR3</accession>